<protein>
    <submittedName>
        <fullName evidence="1">Uncharacterized protein</fullName>
    </submittedName>
</protein>
<reference evidence="1" key="1">
    <citation type="journal article" date="2022" name="Int. J. Mol. Sci.">
        <title>Draft Genome of Tanacetum Coccineum: Genomic Comparison of Closely Related Tanacetum-Family Plants.</title>
        <authorList>
            <person name="Yamashiro T."/>
            <person name="Shiraishi A."/>
            <person name="Nakayama K."/>
            <person name="Satake H."/>
        </authorList>
    </citation>
    <scope>NUCLEOTIDE SEQUENCE</scope>
</reference>
<keyword evidence="2" id="KW-1185">Reference proteome</keyword>
<dbReference type="EMBL" id="BQNB010014129">
    <property type="protein sequence ID" value="GJT24362.1"/>
    <property type="molecule type" value="Genomic_DNA"/>
</dbReference>
<proteinExistence type="predicted"/>
<sequence>MTHQSFWIMAEGWVMEPKLVADCGSGWACSGWVVADGSGRDNKNGFRDDIRRVIKKGVIWHEGGFNRANMGKTMFPSKDIFEDQTSSDTMWRILMILQHDCTDPMLLTYHIKYPFTVGLKFAFVTTVISCISIGHRGRGGRFDESNAETSHGRRCSNFIIQVPRDPSKRTMINLDGGGFTATTISSYVLGLILKARDKSIKMAKLAGVEFDGSDFSVLETYNPEWIESSYWEDTIDRVCNTKSKL</sequence>
<dbReference type="Proteomes" id="UP001151760">
    <property type="component" value="Unassembled WGS sequence"/>
</dbReference>
<evidence type="ECO:0000313" key="2">
    <source>
        <dbReference type="Proteomes" id="UP001151760"/>
    </source>
</evidence>
<evidence type="ECO:0000313" key="1">
    <source>
        <dbReference type="EMBL" id="GJT24362.1"/>
    </source>
</evidence>
<comment type="caution">
    <text evidence="1">The sequence shown here is derived from an EMBL/GenBank/DDBJ whole genome shotgun (WGS) entry which is preliminary data.</text>
</comment>
<accession>A0ABQ5CE60</accession>
<reference evidence="1" key="2">
    <citation type="submission" date="2022-01" db="EMBL/GenBank/DDBJ databases">
        <authorList>
            <person name="Yamashiro T."/>
            <person name="Shiraishi A."/>
            <person name="Satake H."/>
            <person name="Nakayama K."/>
        </authorList>
    </citation>
    <scope>NUCLEOTIDE SEQUENCE</scope>
</reference>
<name>A0ABQ5CE60_9ASTR</name>
<organism evidence="1 2">
    <name type="scientific">Tanacetum coccineum</name>
    <dbReference type="NCBI Taxonomy" id="301880"/>
    <lineage>
        <taxon>Eukaryota</taxon>
        <taxon>Viridiplantae</taxon>
        <taxon>Streptophyta</taxon>
        <taxon>Embryophyta</taxon>
        <taxon>Tracheophyta</taxon>
        <taxon>Spermatophyta</taxon>
        <taxon>Magnoliopsida</taxon>
        <taxon>eudicotyledons</taxon>
        <taxon>Gunneridae</taxon>
        <taxon>Pentapetalae</taxon>
        <taxon>asterids</taxon>
        <taxon>campanulids</taxon>
        <taxon>Asterales</taxon>
        <taxon>Asteraceae</taxon>
        <taxon>Asteroideae</taxon>
        <taxon>Anthemideae</taxon>
        <taxon>Anthemidinae</taxon>
        <taxon>Tanacetum</taxon>
    </lineage>
</organism>
<gene>
    <name evidence="1" type="ORF">Tco_0894299</name>
</gene>